<accession>A0A6N6VKJ5</accession>
<protein>
    <recommendedName>
        <fullName evidence="3">Alpha-L-glutamate ligase-related protein ATP-grasp domain-containing protein</fullName>
    </recommendedName>
</protein>
<evidence type="ECO:0008006" key="3">
    <source>
        <dbReference type="Google" id="ProtNLM"/>
    </source>
</evidence>
<organism evidence="1 2">
    <name type="scientific">Parvibaculum sedimenti</name>
    <dbReference type="NCBI Taxonomy" id="2608632"/>
    <lineage>
        <taxon>Bacteria</taxon>
        <taxon>Pseudomonadati</taxon>
        <taxon>Pseudomonadota</taxon>
        <taxon>Alphaproteobacteria</taxon>
        <taxon>Hyphomicrobiales</taxon>
        <taxon>Parvibaculaceae</taxon>
        <taxon>Parvibaculum</taxon>
    </lineage>
</organism>
<proteinExistence type="predicted"/>
<dbReference type="Pfam" id="PF14305">
    <property type="entry name" value="ATPgrasp_TupA"/>
    <property type="match status" value="1"/>
</dbReference>
<reference evidence="1 2" key="1">
    <citation type="submission" date="2019-09" db="EMBL/GenBank/DDBJ databases">
        <title>Parvibaculum sedimenti sp. nov., isolated from sediment.</title>
        <authorList>
            <person name="Wang Y."/>
        </authorList>
    </citation>
    <scope>NUCLEOTIDE SEQUENCE [LARGE SCALE GENOMIC DNA]</scope>
    <source>
        <strain evidence="1 2">HXT-9</strain>
    </source>
</reference>
<dbReference type="EMBL" id="WESC01000013">
    <property type="protein sequence ID" value="KAB7739058.1"/>
    <property type="molecule type" value="Genomic_DNA"/>
</dbReference>
<dbReference type="Proteomes" id="UP000468901">
    <property type="component" value="Unassembled WGS sequence"/>
</dbReference>
<comment type="caution">
    <text evidence="1">The sequence shown here is derived from an EMBL/GenBank/DDBJ whole genome shotgun (WGS) entry which is preliminary data.</text>
</comment>
<keyword evidence="2" id="KW-1185">Reference proteome</keyword>
<evidence type="ECO:0000313" key="1">
    <source>
        <dbReference type="EMBL" id="KAB7739058.1"/>
    </source>
</evidence>
<sequence>MFAVWRWGQSICFAPGEGSSPYRMFPRKPSMTPGSGGRFPFGYKGGHEDSSCLDEQVQWAHSARRDLRFSQTPQVVPAKLLRQPEAKMPNYPSSPARRLAFAAIDRGLLTWRFARLGRRFMRVQGRMPKLALPETYYDWMQWRKVFDHNPLFVTLSDKLAAKEFITSRNSDLKVPRVLWVGKGTDAIPKEVLRGNVVVKRNDGCNRNFFIRAGKYDRDELAQTIRCWRSERAYGRKDAEWAYGQIERRIFVEEMLGNEDEPPVEINIRAGAGKVSYVSLLLHAKTDRESLIYFSRDGKRLGVEPAPGVTDAELDAIALPEGYQLAVAQAARLSQEIDYARFDFYWSSGELFAGEITIYPASGYGIIPTLKLKEDLIENIMRVWDPRNSWFLSTPQRGWRGVYRRILLDELDRRGSAVIS</sequence>
<dbReference type="AlphaFoldDB" id="A0A6N6VKJ5"/>
<gene>
    <name evidence="1" type="ORF">F2P47_13680</name>
</gene>
<name>A0A6N6VKJ5_9HYPH</name>
<dbReference type="InterPro" id="IPR029465">
    <property type="entry name" value="ATPgrasp_TupA"/>
</dbReference>
<evidence type="ECO:0000313" key="2">
    <source>
        <dbReference type="Proteomes" id="UP000468901"/>
    </source>
</evidence>